<organism evidence="1 2">
    <name type="scientific">Nocardia gamkensis</name>
    <dbReference type="NCBI Taxonomy" id="352869"/>
    <lineage>
        <taxon>Bacteria</taxon>
        <taxon>Bacillati</taxon>
        <taxon>Actinomycetota</taxon>
        <taxon>Actinomycetes</taxon>
        <taxon>Mycobacteriales</taxon>
        <taxon>Nocardiaceae</taxon>
        <taxon>Nocardia</taxon>
    </lineage>
</organism>
<protein>
    <submittedName>
        <fullName evidence="1">Uncharacterized protein</fullName>
    </submittedName>
</protein>
<comment type="caution">
    <text evidence="1">The sequence shown here is derived from an EMBL/GenBank/DDBJ whole genome shotgun (WGS) entry which is preliminary data.</text>
</comment>
<dbReference type="EMBL" id="JAAXOS010000002">
    <property type="protein sequence ID" value="NKY25291.1"/>
    <property type="molecule type" value="Genomic_DNA"/>
</dbReference>
<evidence type="ECO:0000313" key="2">
    <source>
        <dbReference type="Proteomes" id="UP000540698"/>
    </source>
</evidence>
<dbReference type="Proteomes" id="UP000540698">
    <property type="component" value="Unassembled WGS sequence"/>
</dbReference>
<proteinExistence type="predicted"/>
<sequence>MSASSVSLLSVLRRPRHGAAAPARTGDPAVTTHRVTYSDRLRVFLRPDEPIDSFLRPLDRLDGFHRYSVNMTRLAEPMRPADIDPAISSAPGREYLQCTGSADALTLEVRTTVEGMPHRFTVGLPGQRHGLPRVDVPVPACVPTPRVYPDEVFTAEQAAEIFTAYFETGAVPSQLQLRETDA</sequence>
<dbReference type="AlphaFoldDB" id="A0A7X6L009"/>
<reference evidence="1 2" key="1">
    <citation type="submission" date="2020-04" db="EMBL/GenBank/DDBJ databases">
        <title>MicrobeNet Type strains.</title>
        <authorList>
            <person name="Nicholson A.C."/>
        </authorList>
    </citation>
    <scope>NUCLEOTIDE SEQUENCE [LARGE SCALE GENOMIC DNA]</scope>
    <source>
        <strain evidence="1 2">DSM 44956</strain>
    </source>
</reference>
<keyword evidence="2" id="KW-1185">Reference proteome</keyword>
<evidence type="ECO:0000313" key="1">
    <source>
        <dbReference type="EMBL" id="NKY25291.1"/>
    </source>
</evidence>
<gene>
    <name evidence="1" type="ORF">HGB38_03450</name>
</gene>
<name>A0A7X6L009_9NOCA</name>
<dbReference type="RefSeq" id="WP_157114202.1">
    <property type="nucleotide sequence ID" value="NZ_JAAXOS010000002.1"/>
</dbReference>
<accession>A0A7X6L009</accession>